<dbReference type="PANTHER" id="PTHR13362">
    <property type="entry name" value="MITOCHONDRIAL RIBOSOMAL PROTEIN S33"/>
    <property type="match status" value="1"/>
</dbReference>
<sequence length="168" mass="19364">MASVIRILPSRARMLELEKLRSSIFHTSFNPTSARTGAKYLRARLRGPSMLNYYPSHPSIPRINKLLKHIHDEQEIPGRLIQLDDEAEIRRLQDVEALKARGKGKPKKVKKKGPYKGQSKIKEKGRGRETEIELCSVMSKIYEVSQIRRPFDILQAVKIAFCRRLKTS</sequence>
<reference evidence="8" key="1">
    <citation type="journal article" date="2020" name="Nat. Commun.">
        <title>Large-scale genome sequencing of mycorrhizal fungi provides insights into the early evolution of symbiotic traits.</title>
        <authorList>
            <person name="Miyauchi S."/>
            <person name="Kiss E."/>
            <person name="Kuo A."/>
            <person name="Drula E."/>
            <person name="Kohler A."/>
            <person name="Sanchez-Garcia M."/>
            <person name="Morin E."/>
            <person name="Andreopoulos B."/>
            <person name="Barry K.W."/>
            <person name="Bonito G."/>
            <person name="Buee M."/>
            <person name="Carver A."/>
            <person name="Chen C."/>
            <person name="Cichocki N."/>
            <person name="Clum A."/>
            <person name="Culley D."/>
            <person name="Crous P.W."/>
            <person name="Fauchery L."/>
            <person name="Girlanda M."/>
            <person name="Hayes R.D."/>
            <person name="Keri Z."/>
            <person name="LaButti K."/>
            <person name="Lipzen A."/>
            <person name="Lombard V."/>
            <person name="Magnuson J."/>
            <person name="Maillard F."/>
            <person name="Murat C."/>
            <person name="Nolan M."/>
            <person name="Ohm R.A."/>
            <person name="Pangilinan J."/>
            <person name="Pereira M.F."/>
            <person name="Perotto S."/>
            <person name="Peter M."/>
            <person name="Pfister S."/>
            <person name="Riley R."/>
            <person name="Sitrit Y."/>
            <person name="Stielow J.B."/>
            <person name="Szollosi G."/>
            <person name="Zifcakova L."/>
            <person name="Stursova M."/>
            <person name="Spatafora J.W."/>
            <person name="Tedersoo L."/>
            <person name="Vaario L.M."/>
            <person name="Yamada A."/>
            <person name="Yan M."/>
            <person name="Wang P."/>
            <person name="Xu J."/>
            <person name="Bruns T."/>
            <person name="Baldrian P."/>
            <person name="Vilgalys R."/>
            <person name="Dunand C."/>
            <person name="Henrissat B."/>
            <person name="Grigoriev I.V."/>
            <person name="Hibbett D."/>
            <person name="Nagy L.G."/>
            <person name="Martin F.M."/>
        </authorList>
    </citation>
    <scope>NUCLEOTIDE SEQUENCE</scope>
    <source>
        <strain evidence="8">UP504</strain>
    </source>
</reference>
<accession>A0A9P6BDV6</accession>
<proteinExistence type="inferred from homology"/>
<evidence type="ECO:0000256" key="3">
    <source>
        <dbReference type="ARBA" id="ARBA00022980"/>
    </source>
</evidence>
<evidence type="ECO:0000256" key="1">
    <source>
        <dbReference type="ARBA" id="ARBA00004173"/>
    </source>
</evidence>
<keyword evidence="4" id="KW-0496">Mitochondrion</keyword>
<feature type="region of interest" description="Disordered" evidence="7">
    <location>
        <begin position="101"/>
        <end position="124"/>
    </location>
</feature>
<evidence type="ECO:0000313" key="9">
    <source>
        <dbReference type="Proteomes" id="UP000886523"/>
    </source>
</evidence>
<dbReference type="EMBL" id="MU128909">
    <property type="protein sequence ID" value="KAF9521176.1"/>
    <property type="molecule type" value="Genomic_DNA"/>
</dbReference>
<comment type="caution">
    <text evidence="8">The sequence shown here is derived from an EMBL/GenBank/DDBJ whole genome shotgun (WGS) entry which is preliminary data.</text>
</comment>
<evidence type="ECO:0000256" key="5">
    <source>
        <dbReference type="ARBA" id="ARBA00023274"/>
    </source>
</evidence>
<dbReference type="Pfam" id="PF08293">
    <property type="entry name" value="MRP-S33"/>
    <property type="match status" value="1"/>
</dbReference>
<keyword evidence="3" id="KW-0689">Ribosomal protein</keyword>
<organism evidence="8 9">
    <name type="scientific">Hydnum rufescens UP504</name>
    <dbReference type="NCBI Taxonomy" id="1448309"/>
    <lineage>
        <taxon>Eukaryota</taxon>
        <taxon>Fungi</taxon>
        <taxon>Dikarya</taxon>
        <taxon>Basidiomycota</taxon>
        <taxon>Agaricomycotina</taxon>
        <taxon>Agaricomycetes</taxon>
        <taxon>Cantharellales</taxon>
        <taxon>Hydnaceae</taxon>
        <taxon>Hydnum</taxon>
    </lineage>
</organism>
<name>A0A9P6BDV6_9AGAM</name>
<comment type="subcellular location">
    <subcellularLocation>
        <location evidence="1">Mitochondrion</location>
    </subcellularLocation>
</comment>
<protein>
    <recommendedName>
        <fullName evidence="6">Small ribosomal subunit protein mS33</fullName>
    </recommendedName>
</protein>
<dbReference type="Proteomes" id="UP000886523">
    <property type="component" value="Unassembled WGS sequence"/>
</dbReference>
<dbReference type="OrthoDB" id="2257454at2759"/>
<comment type="similarity">
    <text evidence="2">Belongs to the mitochondrion-specific ribosomal protein mS33 family.</text>
</comment>
<evidence type="ECO:0000256" key="2">
    <source>
        <dbReference type="ARBA" id="ARBA00008970"/>
    </source>
</evidence>
<keyword evidence="5" id="KW-0687">Ribonucleoprotein</keyword>
<dbReference type="GO" id="GO:0005840">
    <property type="term" value="C:ribosome"/>
    <property type="evidence" value="ECO:0007669"/>
    <property type="project" value="UniProtKB-KW"/>
</dbReference>
<evidence type="ECO:0000256" key="4">
    <source>
        <dbReference type="ARBA" id="ARBA00023128"/>
    </source>
</evidence>
<dbReference type="GO" id="GO:0005739">
    <property type="term" value="C:mitochondrion"/>
    <property type="evidence" value="ECO:0007669"/>
    <property type="project" value="UniProtKB-SubCell"/>
</dbReference>
<evidence type="ECO:0000256" key="7">
    <source>
        <dbReference type="SAM" id="MobiDB-lite"/>
    </source>
</evidence>
<keyword evidence="9" id="KW-1185">Reference proteome</keyword>
<dbReference type="InterPro" id="IPR013219">
    <property type="entry name" value="Ribosomal_mS33"/>
</dbReference>
<dbReference type="AlphaFoldDB" id="A0A9P6BDV6"/>
<gene>
    <name evidence="8" type="ORF">BS47DRAFT_1386849</name>
</gene>
<evidence type="ECO:0000256" key="6">
    <source>
        <dbReference type="ARBA" id="ARBA00035132"/>
    </source>
</evidence>
<dbReference type="PANTHER" id="PTHR13362:SF2">
    <property type="entry name" value="SMALL RIBOSOMAL SUBUNIT PROTEIN MS33"/>
    <property type="match status" value="1"/>
</dbReference>
<evidence type="ECO:0000313" key="8">
    <source>
        <dbReference type="EMBL" id="KAF9521176.1"/>
    </source>
</evidence>
<feature type="compositionally biased region" description="Basic residues" evidence="7">
    <location>
        <begin position="101"/>
        <end position="114"/>
    </location>
</feature>
<dbReference type="GO" id="GO:1990904">
    <property type="term" value="C:ribonucleoprotein complex"/>
    <property type="evidence" value="ECO:0007669"/>
    <property type="project" value="UniProtKB-KW"/>
</dbReference>